<dbReference type="SUPFAM" id="SSF53271">
    <property type="entry name" value="PRTase-like"/>
    <property type="match status" value="1"/>
</dbReference>
<dbReference type="Gene3D" id="3.40.50.2020">
    <property type="match status" value="1"/>
</dbReference>
<accession>A0A367YUC6</accession>
<keyword evidence="2" id="KW-1185">Reference proteome</keyword>
<name>A0A367YUC6_9ACTN</name>
<dbReference type="PANTHER" id="PTHR47505:SF1">
    <property type="entry name" value="DNA UTILIZATION PROTEIN YHGH"/>
    <property type="match status" value="1"/>
</dbReference>
<proteinExistence type="predicted"/>
<dbReference type="PANTHER" id="PTHR47505">
    <property type="entry name" value="DNA UTILIZATION PROTEIN YHGH"/>
    <property type="match status" value="1"/>
</dbReference>
<evidence type="ECO:0000313" key="1">
    <source>
        <dbReference type="EMBL" id="RCK69464.1"/>
    </source>
</evidence>
<dbReference type="AlphaFoldDB" id="A0A367YUC6"/>
<evidence type="ECO:0000313" key="2">
    <source>
        <dbReference type="Proteomes" id="UP000252770"/>
    </source>
</evidence>
<dbReference type="RefSeq" id="WP_114126782.1">
    <property type="nucleotide sequence ID" value="NZ_QOUI01000006.1"/>
</dbReference>
<protein>
    <submittedName>
        <fullName evidence="1">ComF family protein</fullName>
    </submittedName>
</protein>
<dbReference type="EMBL" id="QOUI01000006">
    <property type="protein sequence ID" value="RCK69464.1"/>
    <property type="molecule type" value="Genomic_DNA"/>
</dbReference>
<comment type="caution">
    <text evidence="1">The sequence shown here is derived from an EMBL/GenBank/DDBJ whole genome shotgun (WGS) entry which is preliminary data.</text>
</comment>
<dbReference type="Proteomes" id="UP000252770">
    <property type="component" value="Unassembled WGS sequence"/>
</dbReference>
<reference evidence="1 2" key="1">
    <citation type="submission" date="2018-07" db="EMBL/GenBank/DDBJ databases">
        <title>Desertimonas flava gen. nov. sp. nov.</title>
        <authorList>
            <person name="Liu S."/>
        </authorList>
    </citation>
    <scope>NUCLEOTIDE SEQUENCE [LARGE SCALE GENOMIC DNA]</scope>
    <source>
        <strain evidence="1 2">16Sb5-5</strain>
    </source>
</reference>
<organism evidence="1 2">
    <name type="scientific">Desertihabitans brevis</name>
    <dbReference type="NCBI Taxonomy" id="2268447"/>
    <lineage>
        <taxon>Bacteria</taxon>
        <taxon>Bacillati</taxon>
        <taxon>Actinomycetota</taxon>
        <taxon>Actinomycetes</taxon>
        <taxon>Propionibacteriales</taxon>
        <taxon>Propionibacteriaceae</taxon>
        <taxon>Desertihabitans</taxon>
    </lineage>
</organism>
<dbReference type="InterPro" id="IPR029057">
    <property type="entry name" value="PRTase-like"/>
</dbReference>
<gene>
    <name evidence="1" type="ORF">DT076_11340</name>
</gene>
<sequence length="229" mass="24138">MRTWLDAAADLVLGAQCPGCMSPGLGCCAVCRAEVEGGRLQRWHPRHGAAEEVVLAAGGYAGATRQVLTAYKERQAWWLAPLLGRRLALAVAAGLRVTGARPPVLLVPVPSAPAAVRERGLDTTAELAHRAAAWLRRQGLDVRSARRLRHRRPVADQVDLSAVERRANLAGAVAARRRGGDPDRWVVVDDVVTTGASLAEASRASAGQADVLFGAVVAATQARSEVAGQ</sequence>
<dbReference type="InterPro" id="IPR051910">
    <property type="entry name" value="ComF/GntX_DNA_util-trans"/>
</dbReference>